<evidence type="ECO:0000256" key="2">
    <source>
        <dbReference type="ARBA" id="ARBA00022679"/>
    </source>
</evidence>
<evidence type="ECO:0000256" key="1">
    <source>
        <dbReference type="ARBA" id="ARBA00007274"/>
    </source>
</evidence>
<keyword evidence="2 5" id="KW-0808">Transferase</keyword>
<gene>
    <name evidence="7" type="primary">TDEL0G00130</name>
    <name evidence="7" type="ORF">TDEL_0G00130</name>
</gene>
<sequence length="197" mass="21464">MEILKQTSNGKLYLPADPAVAQLRLNAQMKFHELNKLSPDRSEEKDRILRELLGSYGDKISIDPPFYCDYGVNIHLGENFYSNYNLVILDCAEVHIGNNVMFGPNVSVYTAGHPIGHKSRLTGEEYALPISIGDNVWVGGNAVILPGVTIGENSVIGAGSIVVKSIPSGVIAAGNPCKVIREVTEEDEKTTQFHAKK</sequence>
<dbReference type="CDD" id="cd03357">
    <property type="entry name" value="LbH_MAT_GAT"/>
    <property type="match status" value="1"/>
</dbReference>
<dbReference type="FunCoup" id="G8ZYA5">
    <property type="interactions" value="38"/>
</dbReference>
<dbReference type="InterPro" id="IPR011004">
    <property type="entry name" value="Trimer_LpxA-like_sf"/>
</dbReference>
<dbReference type="PANTHER" id="PTHR43017:SF1">
    <property type="entry name" value="ACETYLTRANSFERASE YJL218W-RELATED"/>
    <property type="match status" value="1"/>
</dbReference>
<dbReference type="InterPro" id="IPR018357">
    <property type="entry name" value="Hexapep_transf_CS"/>
</dbReference>
<dbReference type="Pfam" id="PF00132">
    <property type="entry name" value="Hexapep"/>
    <property type="match status" value="1"/>
</dbReference>
<proteinExistence type="inferred from homology"/>
<name>G8ZYA5_TORDE</name>
<dbReference type="InterPro" id="IPR001451">
    <property type="entry name" value="Hexapep"/>
</dbReference>
<keyword evidence="8" id="KW-1185">Reference proteome</keyword>
<keyword evidence="4 5" id="KW-0012">Acyltransferase</keyword>
<protein>
    <recommendedName>
        <fullName evidence="5">Acetyltransferase</fullName>
        <ecNumber evidence="5">2.3.1.-</ecNumber>
    </recommendedName>
</protein>
<dbReference type="Proteomes" id="UP000005627">
    <property type="component" value="Chromosome 7"/>
</dbReference>
<evidence type="ECO:0000256" key="4">
    <source>
        <dbReference type="ARBA" id="ARBA00023315"/>
    </source>
</evidence>
<dbReference type="EMBL" id="HE616748">
    <property type="protein sequence ID" value="CCE93380.1"/>
    <property type="molecule type" value="Genomic_DNA"/>
</dbReference>
<evidence type="ECO:0000256" key="5">
    <source>
        <dbReference type="RuleBase" id="RU367021"/>
    </source>
</evidence>
<dbReference type="SMART" id="SM01266">
    <property type="entry name" value="Mac"/>
    <property type="match status" value="1"/>
</dbReference>
<feature type="domain" description="Maltose/galactoside acetyltransferase" evidence="6">
    <location>
        <begin position="4"/>
        <end position="58"/>
    </location>
</feature>
<dbReference type="SUPFAM" id="SSF51161">
    <property type="entry name" value="Trimeric LpxA-like enzymes"/>
    <property type="match status" value="1"/>
</dbReference>
<dbReference type="AlphaFoldDB" id="G8ZYA5"/>
<evidence type="ECO:0000259" key="6">
    <source>
        <dbReference type="SMART" id="SM01266"/>
    </source>
</evidence>
<dbReference type="RefSeq" id="XP_003682591.1">
    <property type="nucleotide sequence ID" value="XM_003682543.1"/>
</dbReference>
<evidence type="ECO:0000313" key="8">
    <source>
        <dbReference type="Proteomes" id="UP000005627"/>
    </source>
</evidence>
<evidence type="ECO:0000313" key="7">
    <source>
        <dbReference type="EMBL" id="CCE93380.1"/>
    </source>
</evidence>
<dbReference type="GeneID" id="11504383"/>
<reference evidence="7 8" key="1">
    <citation type="journal article" date="2011" name="Proc. Natl. Acad. Sci. U.S.A.">
        <title>Evolutionary erosion of yeast sex chromosomes by mating-type switching accidents.</title>
        <authorList>
            <person name="Gordon J.L."/>
            <person name="Armisen D."/>
            <person name="Proux-Wera E."/>
            <person name="Oheigeartaigh S.S."/>
            <person name="Byrne K.P."/>
            <person name="Wolfe K.H."/>
        </authorList>
    </citation>
    <scope>NUCLEOTIDE SEQUENCE [LARGE SCALE GENOMIC DNA]</scope>
    <source>
        <strain evidence="8">ATCC 10662 / CBS 1146 / NBRC 0425 / NCYC 2629 / NRRL Y-866</strain>
    </source>
</reference>
<dbReference type="OrthoDB" id="25818at2759"/>
<dbReference type="STRING" id="1076872.G8ZYA5"/>
<accession>G8ZYA5</accession>
<dbReference type="eggNOG" id="KOG4750">
    <property type="taxonomic scope" value="Eukaryota"/>
</dbReference>
<dbReference type="Gene3D" id="2.160.10.10">
    <property type="entry name" value="Hexapeptide repeat proteins"/>
    <property type="match status" value="1"/>
</dbReference>
<dbReference type="KEGG" id="tdl:TDEL_0G00130"/>
<dbReference type="InterPro" id="IPR024688">
    <property type="entry name" value="Mac_dom"/>
</dbReference>
<dbReference type="GO" id="GO:0008870">
    <property type="term" value="F:galactoside O-acetyltransferase activity"/>
    <property type="evidence" value="ECO:0007669"/>
    <property type="project" value="TreeGrafter"/>
</dbReference>
<evidence type="ECO:0000256" key="3">
    <source>
        <dbReference type="ARBA" id="ARBA00022737"/>
    </source>
</evidence>
<dbReference type="InParanoid" id="G8ZYA5"/>
<keyword evidence="3" id="KW-0677">Repeat</keyword>
<dbReference type="EC" id="2.3.1.-" evidence="5"/>
<dbReference type="PANTHER" id="PTHR43017">
    <property type="entry name" value="GALACTOSIDE O-ACETYLTRANSFERASE"/>
    <property type="match status" value="1"/>
</dbReference>
<dbReference type="HOGENOM" id="CLU_051638_3_0_1"/>
<dbReference type="InterPro" id="IPR039369">
    <property type="entry name" value="LacA-like"/>
</dbReference>
<dbReference type="GO" id="GO:0005739">
    <property type="term" value="C:mitochondrion"/>
    <property type="evidence" value="ECO:0007669"/>
    <property type="project" value="EnsemblFungi"/>
</dbReference>
<dbReference type="PROSITE" id="PS00101">
    <property type="entry name" value="HEXAPEP_TRANSFERASES"/>
    <property type="match status" value="1"/>
</dbReference>
<dbReference type="FunFam" id="2.160.10.10:FF:000008">
    <property type="entry name" value="Maltose O-acetyltransferase"/>
    <property type="match status" value="1"/>
</dbReference>
<comment type="similarity">
    <text evidence="1 5">Belongs to the transferase hexapeptide repeat family.</text>
</comment>
<dbReference type="Pfam" id="PF12464">
    <property type="entry name" value="Mac"/>
    <property type="match status" value="1"/>
</dbReference>
<organism evidence="7 8">
    <name type="scientific">Torulaspora delbrueckii</name>
    <name type="common">Yeast</name>
    <name type="synonym">Candida colliculosa</name>
    <dbReference type="NCBI Taxonomy" id="4950"/>
    <lineage>
        <taxon>Eukaryota</taxon>
        <taxon>Fungi</taxon>
        <taxon>Dikarya</taxon>
        <taxon>Ascomycota</taxon>
        <taxon>Saccharomycotina</taxon>
        <taxon>Saccharomycetes</taxon>
        <taxon>Saccharomycetales</taxon>
        <taxon>Saccharomycetaceae</taxon>
        <taxon>Torulaspora</taxon>
    </lineage>
</organism>